<name>H2XXR9_CIOIN</name>
<evidence type="ECO:0000313" key="1">
    <source>
        <dbReference type="Ensembl" id="ENSCINP00000034453.1"/>
    </source>
</evidence>
<reference evidence="1" key="3">
    <citation type="submission" date="2025-08" db="UniProtKB">
        <authorList>
            <consortium name="Ensembl"/>
        </authorList>
    </citation>
    <scope>IDENTIFICATION</scope>
</reference>
<organism evidence="1 2">
    <name type="scientific">Ciona intestinalis</name>
    <name type="common">Transparent sea squirt</name>
    <name type="synonym">Ascidia intestinalis</name>
    <dbReference type="NCBI Taxonomy" id="7719"/>
    <lineage>
        <taxon>Eukaryota</taxon>
        <taxon>Metazoa</taxon>
        <taxon>Chordata</taxon>
        <taxon>Tunicata</taxon>
        <taxon>Ascidiacea</taxon>
        <taxon>Phlebobranchia</taxon>
        <taxon>Cionidae</taxon>
        <taxon>Ciona</taxon>
    </lineage>
</organism>
<dbReference type="EMBL" id="EAAA01001300">
    <property type="status" value="NOT_ANNOTATED_CDS"/>
    <property type="molecule type" value="Genomic_DNA"/>
</dbReference>
<evidence type="ECO:0000313" key="2">
    <source>
        <dbReference type="Proteomes" id="UP000008144"/>
    </source>
</evidence>
<reference evidence="1" key="4">
    <citation type="submission" date="2025-09" db="UniProtKB">
        <authorList>
            <consortium name="Ensembl"/>
        </authorList>
    </citation>
    <scope>IDENTIFICATION</scope>
</reference>
<proteinExistence type="predicted"/>
<dbReference type="HOGENOM" id="CLU_2346030_0_0_1"/>
<dbReference type="Ensembl" id="ENSCINT00000031613.1">
    <property type="protein sequence ID" value="ENSCINP00000034453.1"/>
    <property type="gene ID" value="ENSCING00000023011.1"/>
</dbReference>
<dbReference type="AlphaFoldDB" id="H2XXR9"/>
<protein>
    <submittedName>
        <fullName evidence="1">Uncharacterized protein</fullName>
    </submittedName>
</protein>
<dbReference type="Proteomes" id="UP000008144">
    <property type="component" value="Chromosome 14"/>
</dbReference>
<sequence length="97" mass="11449">MIEKHKSHLHFKTEQLVNWINSPSHQSKHTPFCSVSTLSLLLNWRLWIPGFLKKLTVRMRKTIRRQRHQLLPTETRNFLIDDVIIVIGDVITGVEKP</sequence>
<reference evidence="2" key="1">
    <citation type="journal article" date="2002" name="Science">
        <title>The draft genome of Ciona intestinalis: insights into chordate and vertebrate origins.</title>
        <authorList>
            <person name="Dehal P."/>
            <person name="Satou Y."/>
            <person name="Campbell R.K."/>
            <person name="Chapman J."/>
            <person name="Degnan B."/>
            <person name="De Tomaso A."/>
            <person name="Davidson B."/>
            <person name="Di Gregorio A."/>
            <person name="Gelpke M."/>
            <person name="Goodstein D.M."/>
            <person name="Harafuji N."/>
            <person name="Hastings K.E."/>
            <person name="Ho I."/>
            <person name="Hotta K."/>
            <person name="Huang W."/>
            <person name="Kawashima T."/>
            <person name="Lemaire P."/>
            <person name="Martinez D."/>
            <person name="Meinertzhagen I.A."/>
            <person name="Necula S."/>
            <person name="Nonaka M."/>
            <person name="Putnam N."/>
            <person name="Rash S."/>
            <person name="Saiga H."/>
            <person name="Satake M."/>
            <person name="Terry A."/>
            <person name="Yamada L."/>
            <person name="Wang H.G."/>
            <person name="Awazu S."/>
            <person name="Azumi K."/>
            <person name="Boore J."/>
            <person name="Branno M."/>
            <person name="Chin-Bow S."/>
            <person name="DeSantis R."/>
            <person name="Doyle S."/>
            <person name="Francino P."/>
            <person name="Keys D.N."/>
            <person name="Haga S."/>
            <person name="Hayashi H."/>
            <person name="Hino K."/>
            <person name="Imai K.S."/>
            <person name="Inaba K."/>
            <person name="Kano S."/>
            <person name="Kobayashi K."/>
            <person name="Kobayashi M."/>
            <person name="Lee B.I."/>
            <person name="Makabe K.W."/>
            <person name="Manohar C."/>
            <person name="Matassi G."/>
            <person name="Medina M."/>
            <person name="Mochizuki Y."/>
            <person name="Mount S."/>
            <person name="Morishita T."/>
            <person name="Miura S."/>
            <person name="Nakayama A."/>
            <person name="Nishizaka S."/>
            <person name="Nomoto H."/>
            <person name="Ohta F."/>
            <person name="Oishi K."/>
            <person name="Rigoutsos I."/>
            <person name="Sano M."/>
            <person name="Sasaki A."/>
            <person name="Sasakura Y."/>
            <person name="Shoguchi E."/>
            <person name="Shin-i T."/>
            <person name="Spagnuolo A."/>
            <person name="Stainier D."/>
            <person name="Suzuki M.M."/>
            <person name="Tassy O."/>
            <person name="Takatori N."/>
            <person name="Tokuoka M."/>
            <person name="Yagi K."/>
            <person name="Yoshizaki F."/>
            <person name="Wada S."/>
            <person name="Zhang C."/>
            <person name="Hyatt P.D."/>
            <person name="Larimer F."/>
            <person name="Detter C."/>
            <person name="Doggett N."/>
            <person name="Glavina T."/>
            <person name="Hawkins T."/>
            <person name="Richardson P."/>
            <person name="Lucas S."/>
            <person name="Kohara Y."/>
            <person name="Levine M."/>
            <person name="Satoh N."/>
            <person name="Rokhsar D.S."/>
        </authorList>
    </citation>
    <scope>NUCLEOTIDE SEQUENCE [LARGE SCALE GENOMIC DNA]</scope>
</reference>
<keyword evidence="2" id="KW-1185">Reference proteome</keyword>
<accession>H2XXR9</accession>
<reference evidence="1" key="2">
    <citation type="journal article" date="2008" name="Genome Biol.">
        <title>Improved genome assembly and evidence-based global gene model set for the chordate Ciona intestinalis: new insight into intron and operon populations.</title>
        <authorList>
            <person name="Satou Y."/>
            <person name="Mineta K."/>
            <person name="Ogasawara M."/>
            <person name="Sasakura Y."/>
            <person name="Shoguchi E."/>
            <person name="Ueno K."/>
            <person name="Yamada L."/>
            <person name="Matsumoto J."/>
            <person name="Wasserscheid J."/>
            <person name="Dewar K."/>
            <person name="Wiley G.B."/>
            <person name="Macmil S.L."/>
            <person name="Roe B.A."/>
            <person name="Zeller R.W."/>
            <person name="Hastings K.E."/>
            <person name="Lemaire P."/>
            <person name="Lindquist E."/>
            <person name="Endo T."/>
            <person name="Hotta K."/>
            <person name="Inaba K."/>
        </authorList>
    </citation>
    <scope>NUCLEOTIDE SEQUENCE [LARGE SCALE GENOMIC DNA]</scope>
    <source>
        <strain evidence="1">wild type</strain>
    </source>
</reference>
<dbReference type="InParanoid" id="H2XXR9"/>